<dbReference type="EMBL" id="LODL01000019">
    <property type="protein sequence ID" value="KXB31179.1"/>
    <property type="molecule type" value="Genomic_DNA"/>
</dbReference>
<dbReference type="Gene3D" id="2.60.40.420">
    <property type="entry name" value="Cupredoxins - blue copper proteins"/>
    <property type="match status" value="1"/>
</dbReference>
<name>A0A133XJR2_9RHOO</name>
<dbReference type="InterPro" id="IPR008972">
    <property type="entry name" value="Cupredoxin"/>
</dbReference>
<dbReference type="AlphaFoldDB" id="A0A133XJR2"/>
<keyword evidence="4" id="KW-1185">Reference proteome</keyword>
<feature type="chain" id="PRO_5007459755" description="EfeO-type cupredoxin-like domain-containing protein" evidence="1">
    <location>
        <begin position="22"/>
        <end position="110"/>
    </location>
</feature>
<reference evidence="3 4" key="1">
    <citation type="submission" date="2015-12" db="EMBL/GenBank/DDBJ databases">
        <title>Nitrous oxide reduction kinetics distinguish bacteria harboring typical versus atypical NosZ.</title>
        <authorList>
            <person name="Yoon S."/>
            <person name="Nissen S."/>
            <person name="Park D."/>
            <person name="Sanford R.A."/>
            <person name="Loeffler F.E."/>
        </authorList>
    </citation>
    <scope>NUCLEOTIDE SEQUENCE [LARGE SCALE GENOMIC DNA]</scope>
    <source>
        <strain evidence="3 4">ATCC BAA-841</strain>
    </source>
</reference>
<protein>
    <recommendedName>
        <fullName evidence="2">EfeO-type cupredoxin-like domain-containing protein</fullName>
    </recommendedName>
</protein>
<accession>A0A133XJR2</accession>
<dbReference type="InterPro" id="IPR028096">
    <property type="entry name" value="EfeO_Cupredoxin"/>
</dbReference>
<proteinExistence type="predicted"/>
<dbReference type="STRING" id="281362.AT959_10885"/>
<keyword evidence="1" id="KW-0732">Signal</keyword>
<feature type="signal peptide" evidence="1">
    <location>
        <begin position="1"/>
        <end position="21"/>
    </location>
</feature>
<evidence type="ECO:0000313" key="4">
    <source>
        <dbReference type="Proteomes" id="UP000070186"/>
    </source>
</evidence>
<gene>
    <name evidence="3" type="ORF">AT959_10885</name>
</gene>
<evidence type="ECO:0000313" key="3">
    <source>
        <dbReference type="EMBL" id="KXB31179.1"/>
    </source>
</evidence>
<feature type="domain" description="EfeO-type cupredoxin-like" evidence="2">
    <location>
        <begin position="8"/>
        <end position="109"/>
    </location>
</feature>
<dbReference type="SUPFAM" id="SSF49503">
    <property type="entry name" value="Cupredoxins"/>
    <property type="match status" value="1"/>
</dbReference>
<dbReference type="Proteomes" id="UP000070186">
    <property type="component" value="Unassembled WGS sequence"/>
</dbReference>
<comment type="caution">
    <text evidence="3">The sequence shown here is derived from an EMBL/GenBank/DDBJ whole genome shotgun (WGS) entry which is preliminary data.</text>
</comment>
<evidence type="ECO:0000256" key="1">
    <source>
        <dbReference type="SAM" id="SignalP"/>
    </source>
</evidence>
<dbReference type="RefSeq" id="WP_066882983.1">
    <property type="nucleotide sequence ID" value="NZ_LODL01000019.1"/>
</dbReference>
<dbReference type="Pfam" id="PF13473">
    <property type="entry name" value="Cupredoxin_1"/>
    <property type="match status" value="1"/>
</dbReference>
<organism evidence="3 4">
    <name type="scientific">Dechloromonas denitrificans</name>
    <dbReference type="NCBI Taxonomy" id="281362"/>
    <lineage>
        <taxon>Bacteria</taxon>
        <taxon>Pseudomonadati</taxon>
        <taxon>Pseudomonadota</taxon>
        <taxon>Betaproteobacteria</taxon>
        <taxon>Rhodocyclales</taxon>
        <taxon>Azonexaceae</taxon>
        <taxon>Dechloromonas</taxon>
    </lineage>
</organism>
<evidence type="ECO:0000259" key="2">
    <source>
        <dbReference type="Pfam" id="PF13473"/>
    </source>
</evidence>
<sequence length="110" mass="12250">MKHALHSVVFGLFLASTAAIADDMPTIKLLMKDGRLFPETLEVPANTRFRLEVKNEGPGATEFESLELKKELVLAPGVTRNLVFFPMKPGTYKFFDDFHPETGQGKIVAK</sequence>